<reference evidence="1 2" key="1">
    <citation type="submission" date="2019-11" db="EMBL/GenBank/DDBJ databases">
        <title>Paenibacillus monticola sp. nov., a novel PGPR strain isolated from mountain sample in China.</title>
        <authorList>
            <person name="Zhao Q."/>
            <person name="Li H.-P."/>
            <person name="Zhang J.-L."/>
        </authorList>
    </citation>
    <scope>NUCLEOTIDE SEQUENCE [LARGE SCALE GENOMIC DNA]</scope>
    <source>
        <strain evidence="1 2">LC-T2</strain>
    </source>
</reference>
<proteinExistence type="predicted"/>
<dbReference type="RefSeq" id="WP_154119016.1">
    <property type="nucleotide sequence ID" value="NZ_WJXB01000004.1"/>
</dbReference>
<accession>A0A7X2L351</accession>
<organism evidence="1 2">
    <name type="scientific">Paenibacillus monticola</name>
    <dbReference type="NCBI Taxonomy" id="2666075"/>
    <lineage>
        <taxon>Bacteria</taxon>
        <taxon>Bacillati</taxon>
        <taxon>Bacillota</taxon>
        <taxon>Bacilli</taxon>
        <taxon>Bacillales</taxon>
        <taxon>Paenibacillaceae</taxon>
        <taxon>Paenibacillus</taxon>
    </lineage>
</organism>
<comment type="caution">
    <text evidence="1">The sequence shown here is derived from an EMBL/GenBank/DDBJ whole genome shotgun (WGS) entry which is preliminary data.</text>
</comment>
<sequence length="282" mass="32074">MPRTRKMPKFVFIAIIFVLICGFSYAGSKLLFEDKTDTFSINYQTAQELHFEQGDIEKIRGSLEEVKAQLNPGDTAVVFLQDYDIQVAGTPLVFGINKPIPLPLEDWKATLQQHSIEEKLPESILGTFNFVEGMENSPYQFSFGLDGYRLLDEMKAENKKTGSELLWRKADLSKDEPVVPYTSVYRNADNDTIYLTWQIANGNPDLKMFQVAPPNTTFEEINLSGLTAHYMLDDQSLFGQSNIHQDVMWLKESRGKSVIYHVQTDSTKLTKEQLIEAAKSLL</sequence>
<dbReference type="Proteomes" id="UP000463051">
    <property type="component" value="Unassembled WGS sequence"/>
</dbReference>
<dbReference type="EMBL" id="WJXB01000004">
    <property type="protein sequence ID" value="MRN53991.1"/>
    <property type="molecule type" value="Genomic_DNA"/>
</dbReference>
<evidence type="ECO:0000313" key="2">
    <source>
        <dbReference type="Proteomes" id="UP000463051"/>
    </source>
</evidence>
<keyword evidence="2" id="KW-1185">Reference proteome</keyword>
<protein>
    <recommendedName>
        <fullName evidence="3">DUF4367 domain-containing protein</fullName>
    </recommendedName>
</protein>
<dbReference type="AlphaFoldDB" id="A0A7X2L351"/>
<evidence type="ECO:0008006" key="3">
    <source>
        <dbReference type="Google" id="ProtNLM"/>
    </source>
</evidence>
<evidence type="ECO:0000313" key="1">
    <source>
        <dbReference type="EMBL" id="MRN53991.1"/>
    </source>
</evidence>
<name>A0A7X2L351_9BACL</name>
<gene>
    <name evidence="1" type="ORF">GJB61_13475</name>
</gene>